<proteinExistence type="predicted"/>
<dbReference type="EMBL" id="CAXITT010000735">
    <property type="protein sequence ID" value="CAL1545794.1"/>
    <property type="molecule type" value="Genomic_DNA"/>
</dbReference>
<organism evidence="1 2">
    <name type="scientific">Lymnaea stagnalis</name>
    <name type="common">Great pond snail</name>
    <name type="synonym">Helix stagnalis</name>
    <dbReference type="NCBI Taxonomy" id="6523"/>
    <lineage>
        <taxon>Eukaryota</taxon>
        <taxon>Metazoa</taxon>
        <taxon>Spiralia</taxon>
        <taxon>Lophotrochozoa</taxon>
        <taxon>Mollusca</taxon>
        <taxon>Gastropoda</taxon>
        <taxon>Heterobranchia</taxon>
        <taxon>Euthyneura</taxon>
        <taxon>Panpulmonata</taxon>
        <taxon>Hygrophila</taxon>
        <taxon>Lymnaeoidea</taxon>
        <taxon>Lymnaeidae</taxon>
        <taxon>Lymnaea</taxon>
    </lineage>
</organism>
<comment type="caution">
    <text evidence="1">The sequence shown here is derived from an EMBL/GenBank/DDBJ whole genome shotgun (WGS) entry which is preliminary data.</text>
</comment>
<sequence>VFSNSACPISREKSNPHLIWQGENSKISSSSFKRENVHKEKFKNSHLNHTFTVDEHSCFKPINFHFNPLIVKKAGKEKYVNELSETFTKEGPQIQGHCGTRQVT</sequence>
<gene>
    <name evidence="1" type="ORF">GSLYS_00019171001</name>
</gene>
<feature type="non-terminal residue" evidence="1">
    <location>
        <position position="1"/>
    </location>
</feature>
<feature type="non-terminal residue" evidence="1">
    <location>
        <position position="104"/>
    </location>
</feature>
<keyword evidence="2" id="KW-1185">Reference proteome</keyword>
<evidence type="ECO:0000313" key="1">
    <source>
        <dbReference type="EMBL" id="CAL1545794.1"/>
    </source>
</evidence>
<protein>
    <submittedName>
        <fullName evidence="1">Uncharacterized protein</fullName>
    </submittedName>
</protein>
<reference evidence="1 2" key="1">
    <citation type="submission" date="2024-04" db="EMBL/GenBank/DDBJ databases">
        <authorList>
            <consortium name="Genoscope - CEA"/>
            <person name="William W."/>
        </authorList>
    </citation>
    <scope>NUCLEOTIDE SEQUENCE [LARGE SCALE GENOMIC DNA]</scope>
</reference>
<dbReference type="Proteomes" id="UP001497497">
    <property type="component" value="Unassembled WGS sequence"/>
</dbReference>
<dbReference type="AlphaFoldDB" id="A0AAV2ILQ6"/>
<accession>A0AAV2ILQ6</accession>
<name>A0AAV2ILQ6_LYMST</name>
<evidence type="ECO:0000313" key="2">
    <source>
        <dbReference type="Proteomes" id="UP001497497"/>
    </source>
</evidence>